<feature type="compositionally biased region" description="Polar residues" evidence="1">
    <location>
        <begin position="49"/>
        <end position="65"/>
    </location>
</feature>
<dbReference type="HOGENOM" id="CLU_1455666_0_0_1"/>
<dbReference type="InParanoid" id="B6IJM8"/>
<proteinExistence type="predicted"/>
<organism evidence="2 3">
    <name type="scientific">Caenorhabditis briggsae</name>
    <dbReference type="NCBI Taxonomy" id="6238"/>
    <lineage>
        <taxon>Eukaryota</taxon>
        <taxon>Metazoa</taxon>
        <taxon>Ecdysozoa</taxon>
        <taxon>Nematoda</taxon>
        <taxon>Chromadorea</taxon>
        <taxon>Rhabditida</taxon>
        <taxon>Rhabditina</taxon>
        <taxon>Rhabditomorpha</taxon>
        <taxon>Rhabditoidea</taxon>
        <taxon>Rhabditidae</taxon>
        <taxon>Peloderinae</taxon>
        <taxon>Caenorhabditis</taxon>
    </lineage>
</organism>
<dbReference type="RefSeq" id="XP_045099668.1">
    <property type="nucleotide sequence ID" value="XM_045240222.1"/>
</dbReference>
<name>B6IJM8_CAEBR</name>
<feature type="region of interest" description="Disordered" evidence="1">
    <location>
        <begin position="49"/>
        <end position="85"/>
    </location>
</feature>
<gene>
    <name evidence="2 4" type="ORF">CBG27936</name>
    <name evidence="2" type="ORF">CBG_27936</name>
</gene>
<accession>B6IJM8</accession>
<dbReference type="EMBL" id="HE601046">
    <property type="protein sequence ID" value="CAS00108.1"/>
    <property type="molecule type" value="Genomic_DNA"/>
</dbReference>
<keyword evidence="3" id="KW-1185">Reference proteome</keyword>
<protein>
    <submittedName>
        <fullName evidence="2">Protein CBG27936</fullName>
    </submittedName>
</protein>
<dbReference type="AlphaFoldDB" id="B6IJM8"/>
<dbReference type="Proteomes" id="UP000008549">
    <property type="component" value="Unassembled WGS sequence"/>
</dbReference>
<dbReference type="CTD" id="68919385"/>
<dbReference type="GeneID" id="68919385"/>
<evidence type="ECO:0000313" key="4">
    <source>
        <dbReference type="WormBase" id="CBG27936"/>
    </source>
</evidence>
<reference evidence="2 3" key="2">
    <citation type="journal article" date="2011" name="PLoS Genet.">
        <title>Caenorhabditis briggsae recombinant inbred line genotypes reveal inter-strain incompatibility and the evolution of recombination.</title>
        <authorList>
            <person name="Ross J.A."/>
            <person name="Koboldt D.C."/>
            <person name="Staisch J.E."/>
            <person name="Chamberlin H.M."/>
            <person name="Gupta B.P."/>
            <person name="Miller R.D."/>
            <person name="Baird S.E."/>
            <person name="Haag E.S."/>
        </authorList>
    </citation>
    <scope>NUCLEOTIDE SEQUENCE [LARGE SCALE GENOMIC DNA]</scope>
    <source>
        <strain evidence="2 3">AF16</strain>
    </source>
</reference>
<evidence type="ECO:0000313" key="3">
    <source>
        <dbReference type="Proteomes" id="UP000008549"/>
    </source>
</evidence>
<dbReference type="KEGG" id="cbr:CBG_27936"/>
<reference evidence="2 3" key="1">
    <citation type="journal article" date="2003" name="PLoS Biol.">
        <title>The genome sequence of Caenorhabditis briggsae: a platform for comparative genomics.</title>
        <authorList>
            <person name="Stein L.D."/>
            <person name="Bao Z."/>
            <person name="Blasiar D."/>
            <person name="Blumenthal T."/>
            <person name="Brent M.R."/>
            <person name="Chen N."/>
            <person name="Chinwalla A."/>
            <person name="Clarke L."/>
            <person name="Clee C."/>
            <person name="Coghlan A."/>
            <person name="Coulson A."/>
            <person name="D'Eustachio P."/>
            <person name="Fitch D.H."/>
            <person name="Fulton L.A."/>
            <person name="Fulton R.E."/>
            <person name="Griffiths-Jones S."/>
            <person name="Harris T.W."/>
            <person name="Hillier L.W."/>
            <person name="Kamath R."/>
            <person name="Kuwabara P.E."/>
            <person name="Mardis E.R."/>
            <person name="Marra M.A."/>
            <person name="Miner T.L."/>
            <person name="Minx P."/>
            <person name="Mullikin J.C."/>
            <person name="Plumb R.W."/>
            <person name="Rogers J."/>
            <person name="Schein J.E."/>
            <person name="Sohrmann M."/>
            <person name="Spieth J."/>
            <person name="Stajich J.E."/>
            <person name="Wei C."/>
            <person name="Willey D."/>
            <person name="Wilson R.K."/>
            <person name="Durbin R."/>
            <person name="Waterston R.H."/>
        </authorList>
    </citation>
    <scope>NUCLEOTIDE SEQUENCE [LARGE SCALE GENOMIC DNA]</scope>
    <source>
        <strain evidence="2 3">AF16</strain>
    </source>
</reference>
<sequence length="186" mass="21261">MCKTINKKYNLHKCVRIIWQRNLNCLPPKRKFTETSMNNYVCCSRNSSAVQSTDTSGNQEKATASNKEDLALAEQEASPSNDSPRMMTRYRKRLSDTATLAIDIKHNRRSMSSNSQPEAVSRQQLVTSLGTPDFFTNETTLLFLNAPEHNASVYDWVEENKEFIEERAKKLKESGLYPLMNKESSL</sequence>
<dbReference type="WormBase" id="CBG27936">
    <property type="protein sequence ID" value="CBP48122"/>
    <property type="gene ID" value="WBGene00089350"/>
</dbReference>
<evidence type="ECO:0000313" key="2">
    <source>
        <dbReference type="EMBL" id="CAS00108.1"/>
    </source>
</evidence>
<evidence type="ECO:0000256" key="1">
    <source>
        <dbReference type="SAM" id="MobiDB-lite"/>
    </source>
</evidence>